<proteinExistence type="inferred from homology"/>
<feature type="region of interest" description="Disordered" evidence="2">
    <location>
        <begin position="165"/>
        <end position="389"/>
    </location>
</feature>
<name>A0ABR8J7J0_9NOST</name>
<feature type="compositionally biased region" description="Polar residues" evidence="2">
    <location>
        <begin position="237"/>
        <end position="277"/>
    </location>
</feature>
<keyword evidence="5" id="KW-1185">Reference proteome</keyword>
<gene>
    <name evidence="4" type="ORF">H6G68_21765</name>
</gene>
<sequence length="531" mass="58476">MVRKRTEKPFAGQITTPPPAPWLSPVEADTPPAAESKVKLQDIHLPPQQPRHYFDPQALTELVASVKQHGILQPLLVRPLTGGKYELVAGERRYRAATEVGLEEVPVVVRKLSDDQAFQLALIENLQRQDLNPVEETEGILHLLAIRLESDVEAVKSLLYRMKNASSKGEKQLKDSEDQFRRNVSPNSETTDETESGSNVSTDLSDSVSPTENGETTSESPSNVSTHSEITEETQSRRNVSPNSETTNETESGSNVSPKSLLNNETESGSDVSSNSEIIDATASGKNIFPNSGTTTLKKSRKNVSQDASTSVSSTEESELKDEARENIAPDSSITEETESKSNVSQDADTSVSLTEESEPKDEARQNVSSDSGITEEKESRRNVSPNLDEEKAKKVQEVFESLGLMNWLSFTTKRLPLLNLPLEILTALREGKLEYTKAQALARIKDNALCTQLLDQAIAHNWSLSEIKAQIAANTQPAQPPSAKSPNQIPERLKNITQHISKRKLWEQPAKQKKLETLLSKLEALLGDES</sequence>
<evidence type="ECO:0000256" key="1">
    <source>
        <dbReference type="ARBA" id="ARBA00006295"/>
    </source>
</evidence>
<dbReference type="Gene3D" id="1.10.10.2830">
    <property type="match status" value="2"/>
</dbReference>
<dbReference type="PANTHER" id="PTHR33375:SF7">
    <property type="entry name" value="CHROMOSOME 2-PARTITIONING PROTEIN PARB-RELATED"/>
    <property type="match status" value="1"/>
</dbReference>
<dbReference type="NCBIfam" id="TIGR00180">
    <property type="entry name" value="parB_part"/>
    <property type="match status" value="1"/>
</dbReference>
<dbReference type="EMBL" id="JACJTQ010000045">
    <property type="protein sequence ID" value="MBD2694337.1"/>
    <property type="molecule type" value="Genomic_DNA"/>
</dbReference>
<dbReference type="InterPro" id="IPR003115">
    <property type="entry name" value="ParB_N"/>
</dbReference>
<evidence type="ECO:0000256" key="2">
    <source>
        <dbReference type="SAM" id="MobiDB-lite"/>
    </source>
</evidence>
<reference evidence="4 5" key="1">
    <citation type="journal article" date="2020" name="ISME J.">
        <title>Comparative genomics reveals insights into cyanobacterial evolution and habitat adaptation.</title>
        <authorList>
            <person name="Chen M.Y."/>
            <person name="Teng W.K."/>
            <person name="Zhao L."/>
            <person name="Hu C.X."/>
            <person name="Zhou Y.K."/>
            <person name="Han B.P."/>
            <person name="Song L.R."/>
            <person name="Shu W.S."/>
        </authorList>
    </citation>
    <scope>NUCLEOTIDE SEQUENCE [LARGE SCALE GENOMIC DNA]</scope>
    <source>
        <strain evidence="4 5">FACHB-362</strain>
    </source>
</reference>
<dbReference type="CDD" id="cd16393">
    <property type="entry name" value="SPO0J_N"/>
    <property type="match status" value="1"/>
</dbReference>
<dbReference type="InterPro" id="IPR036086">
    <property type="entry name" value="ParB/Sulfiredoxin_sf"/>
</dbReference>
<dbReference type="PANTHER" id="PTHR33375">
    <property type="entry name" value="CHROMOSOME-PARTITIONING PROTEIN PARB-RELATED"/>
    <property type="match status" value="1"/>
</dbReference>
<dbReference type="SUPFAM" id="SSF110849">
    <property type="entry name" value="ParB/Sulfiredoxin"/>
    <property type="match status" value="1"/>
</dbReference>
<dbReference type="Gene3D" id="3.90.1530.30">
    <property type="match status" value="1"/>
</dbReference>
<organism evidence="4 5">
    <name type="scientific">Anabaena catenula FACHB-362</name>
    <dbReference type="NCBI Taxonomy" id="2692877"/>
    <lineage>
        <taxon>Bacteria</taxon>
        <taxon>Bacillati</taxon>
        <taxon>Cyanobacteriota</taxon>
        <taxon>Cyanophyceae</taxon>
        <taxon>Nostocales</taxon>
        <taxon>Nostocaceae</taxon>
        <taxon>Anabaena</taxon>
    </lineage>
</organism>
<feature type="compositionally biased region" description="Polar residues" evidence="2">
    <location>
        <begin position="330"/>
        <end position="355"/>
    </location>
</feature>
<evidence type="ECO:0000259" key="3">
    <source>
        <dbReference type="SMART" id="SM00470"/>
    </source>
</evidence>
<evidence type="ECO:0000313" key="5">
    <source>
        <dbReference type="Proteomes" id="UP000660381"/>
    </source>
</evidence>
<dbReference type="SMART" id="SM00470">
    <property type="entry name" value="ParB"/>
    <property type="match status" value="1"/>
</dbReference>
<feature type="compositionally biased region" description="Basic and acidic residues" evidence="2">
    <location>
        <begin position="168"/>
        <end position="181"/>
    </location>
</feature>
<comment type="similarity">
    <text evidence="1">Belongs to the ParB family.</text>
</comment>
<feature type="compositionally biased region" description="Polar residues" evidence="2">
    <location>
        <begin position="196"/>
        <end position="228"/>
    </location>
</feature>
<dbReference type="SUPFAM" id="SSF109709">
    <property type="entry name" value="KorB DNA-binding domain-like"/>
    <property type="match status" value="1"/>
</dbReference>
<protein>
    <submittedName>
        <fullName evidence="4">ParB/RepB/Spo0J family partition protein</fullName>
    </submittedName>
</protein>
<comment type="caution">
    <text evidence="4">The sequence shown here is derived from an EMBL/GenBank/DDBJ whole genome shotgun (WGS) entry which is preliminary data.</text>
</comment>
<dbReference type="RefSeq" id="WP_190908511.1">
    <property type="nucleotide sequence ID" value="NZ_JACJTQ010000045.1"/>
</dbReference>
<dbReference type="Pfam" id="PF17762">
    <property type="entry name" value="HTH_ParB"/>
    <property type="match status" value="1"/>
</dbReference>
<dbReference type="InterPro" id="IPR050336">
    <property type="entry name" value="Chromosome_partition/occlusion"/>
</dbReference>
<dbReference type="InterPro" id="IPR041468">
    <property type="entry name" value="HTH_ParB/Spo0J"/>
</dbReference>
<feature type="compositionally biased region" description="Polar residues" evidence="2">
    <location>
        <begin position="289"/>
        <end position="308"/>
    </location>
</feature>
<feature type="region of interest" description="Disordered" evidence="2">
    <location>
        <begin position="1"/>
        <end position="36"/>
    </location>
</feature>
<accession>A0ABR8J7J0</accession>
<feature type="domain" description="ParB-like N-terminal" evidence="3">
    <location>
        <begin position="36"/>
        <end position="126"/>
    </location>
</feature>
<evidence type="ECO:0000313" key="4">
    <source>
        <dbReference type="EMBL" id="MBD2694337.1"/>
    </source>
</evidence>
<dbReference type="Proteomes" id="UP000660381">
    <property type="component" value="Unassembled WGS sequence"/>
</dbReference>
<dbReference type="Pfam" id="PF02195">
    <property type="entry name" value="ParB_N"/>
    <property type="match status" value="1"/>
</dbReference>
<dbReference type="InterPro" id="IPR004437">
    <property type="entry name" value="ParB/RepB/Spo0J"/>
</dbReference>